<reference evidence="3" key="1">
    <citation type="journal article" date="2015" name="Proc. Natl. Acad. Sci. U.S.A.">
        <title>Genome sequence of the Asian Tiger mosquito, Aedes albopictus, reveals insights into its biology, genetics, and evolution.</title>
        <authorList>
            <person name="Chen X.G."/>
            <person name="Jiang X."/>
            <person name="Gu J."/>
            <person name="Xu M."/>
            <person name="Wu Y."/>
            <person name="Deng Y."/>
            <person name="Zhang C."/>
            <person name="Bonizzoni M."/>
            <person name="Dermauw W."/>
            <person name="Vontas J."/>
            <person name="Armbruster P."/>
            <person name="Huang X."/>
            <person name="Yang Y."/>
            <person name="Zhang H."/>
            <person name="He W."/>
            <person name="Peng H."/>
            <person name="Liu Y."/>
            <person name="Wu K."/>
            <person name="Chen J."/>
            <person name="Lirakis M."/>
            <person name="Topalis P."/>
            <person name="Van Leeuwen T."/>
            <person name="Hall A.B."/>
            <person name="Jiang X."/>
            <person name="Thorpe C."/>
            <person name="Mueller R.L."/>
            <person name="Sun C."/>
            <person name="Waterhouse R.M."/>
            <person name="Yan G."/>
            <person name="Tu Z.J."/>
            <person name="Fang X."/>
            <person name="James A.A."/>
        </authorList>
    </citation>
    <scope>NUCLEOTIDE SEQUENCE [LARGE SCALE GENOMIC DNA]</scope>
    <source>
        <strain evidence="3">Foshan</strain>
    </source>
</reference>
<accession>A0ABM1XTY2</accession>
<feature type="compositionally biased region" description="Polar residues" evidence="1">
    <location>
        <begin position="361"/>
        <end position="374"/>
    </location>
</feature>
<dbReference type="Proteomes" id="UP000069940">
    <property type="component" value="Unassembled WGS sequence"/>
</dbReference>
<proteinExistence type="predicted"/>
<reference evidence="2" key="2">
    <citation type="submission" date="2025-05" db="UniProtKB">
        <authorList>
            <consortium name="EnsemblMetazoa"/>
        </authorList>
    </citation>
    <scope>IDENTIFICATION</scope>
    <source>
        <strain evidence="2">Foshan</strain>
    </source>
</reference>
<evidence type="ECO:0000313" key="2">
    <source>
        <dbReference type="EnsemblMetazoa" id="AALFPA23_002815.P2853"/>
    </source>
</evidence>
<dbReference type="EnsemblMetazoa" id="AALFPA23_002815.R2853">
    <property type="protein sequence ID" value="AALFPA23_002815.P2853"/>
    <property type="gene ID" value="AALFPA23_002815"/>
</dbReference>
<evidence type="ECO:0000313" key="3">
    <source>
        <dbReference type="Proteomes" id="UP000069940"/>
    </source>
</evidence>
<protein>
    <submittedName>
        <fullName evidence="2">Uncharacterized protein</fullName>
    </submittedName>
</protein>
<feature type="region of interest" description="Disordered" evidence="1">
    <location>
        <begin position="323"/>
        <end position="427"/>
    </location>
</feature>
<name>A0ABM1XTY2_AEDAL</name>
<feature type="compositionally biased region" description="Basic residues" evidence="1">
    <location>
        <begin position="345"/>
        <end position="359"/>
    </location>
</feature>
<dbReference type="GeneID" id="115267211"/>
<sequence>MGDDEDGGGTSYRINEATLLASDCSSQHGDVNANPFVSLHPDASAMDTNSKSVSTSPRLKAYPPDFGGPYVVFFRPKGKRLNTVQISKDLTKRFSSVIAIDMVGTGKLRVSVGDRKQANEIVAYELFTLEYFVYIPSHQVEISGKVAEGSLTCETIMQGCGRFKNPSLPPVQILDCRQLHSVCQEGEKKVYTPSDEFCVTFSGSALPDLLVIGKLRLPVRLYVPKVMNCTNCKQLGHTAQYCGNKPRCATCGERHVDGACKTPPKCVYCGSDRPHDLNVCPKYIQQKQHQKRSLQQRSRRSYAEMLKKAAPVVESRNIYSSLSLDDQGSDSEVGDGVPFVFKGETRKRMRLQRPTKKPRNLPSSDPQPTVTNSRSVKKGTKRSPPGFKIQDERDFPSLPGTSKIPDVPIFSTSQPEGQHSENQEQPLGAPMFTLSGIVDIILNFFNAPDSVKNIIKGLLPCVSPLLKQLASKMPLLATIVSFDG</sequence>
<keyword evidence="3" id="KW-1185">Reference proteome</keyword>
<evidence type="ECO:0000256" key="1">
    <source>
        <dbReference type="SAM" id="MobiDB-lite"/>
    </source>
</evidence>
<organism evidence="2 3">
    <name type="scientific">Aedes albopictus</name>
    <name type="common">Asian tiger mosquito</name>
    <name type="synonym">Stegomyia albopicta</name>
    <dbReference type="NCBI Taxonomy" id="7160"/>
    <lineage>
        <taxon>Eukaryota</taxon>
        <taxon>Metazoa</taxon>
        <taxon>Ecdysozoa</taxon>
        <taxon>Arthropoda</taxon>
        <taxon>Hexapoda</taxon>
        <taxon>Insecta</taxon>
        <taxon>Pterygota</taxon>
        <taxon>Neoptera</taxon>
        <taxon>Endopterygota</taxon>
        <taxon>Diptera</taxon>
        <taxon>Nematocera</taxon>
        <taxon>Culicoidea</taxon>
        <taxon>Culicidae</taxon>
        <taxon>Culicinae</taxon>
        <taxon>Aedini</taxon>
        <taxon>Aedes</taxon>
        <taxon>Stegomyia</taxon>
    </lineage>
</organism>
<dbReference type="RefSeq" id="XP_062701231.1">
    <property type="nucleotide sequence ID" value="XM_062845247.1"/>
</dbReference>